<dbReference type="OrthoDB" id="67916at2759"/>
<dbReference type="PANTHER" id="PTHR43026">
    <property type="entry name" value="2-HYDROXYACID DEHYDROGENASE HOMOLOG 1-RELATED"/>
    <property type="match status" value="1"/>
</dbReference>
<evidence type="ECO:0000313" key="4">
    <source>
        <dbReference type="Proteomes" id="UP000243579"/>
    </source>
</evidence>
<evidence type="ECO:0000256" key="1">
    <source>
        <dbReference type="ARBA" id="ARBA00023027"/>
    </source>
</evidence>
<reference evidence="3 4" key="1">
    <citation type="journal article" date="2014" name="Genome Biol. Evol.">
        <title>The secreted proteins of Achlya hypogyna and Thraustotheca clavata identify the ancestral oomycete secretome and reveal gene acquisitions by horizontal gene transfer.</title>
        <authorList>
            <person name="Misner I."/>
            <person name="Blouin N."/>
            <person name="Leonard G."/>
            <person name="Richards T.A."/>
            <person name="Lane C.E."/>
        </authorList>
    </citation>
    <scope>NUCLEOTIDE SEQUENCE [LARGE SCALE GENOMIC DNA]</scope>
    <source>
        <strain evidence="3 4">ATCC 48635</strain>
    </source>
</reference>
<organism evidence="3 4">
    <name type="scientific">Achlya hypogyna</name>
    <name type="common">Oomycete</name>
    <name type="synonym">Protoachlya hypogyna</name>
    <dbReference type="NCBI Taxonomy" id="1202772"/>
    <lineage>
        <taxon>Eukaryota</taxon>
        <taxon>Sar</taxon>
        <taxon>Stramenopiles</taxon>
        <taxon>Oomycota</taxon>
        <taxon>Saprolegniomycetes</taxon>
        <taxon>Saprolegniales</taxon>
        <taxon>Achlyaceae</taxon>
        <taxon>Achlya</taxon>
    </lineage>
</organism>
<dbReference type="GO" id="GO:0051287">
    <property type="term" value="F:NAD binding"/>
    <property type="evidence" value="ECO:0007669"/>
    <property type="project" value="InterPro"/>
</dbReference>
<dbReference type="Pfam" id="PF00389">
    <property type="entry name" value="2-Hacid_dh"/>
    <property type="match status" value="1"/>
</dbReference>
<dbReference type="InterPro" id="IPR058205">
    <property type="entry name" value="D-LDH-like"/>
</dbReference>
<dbReference type="EMBL" id="JNBR01001829">
    <property type="protein sequence ID" value="OQR84950.1"/>
    <property type="molecule type" value="Genomic_DNA"/>
</dbReference>
<evidence type="ECO:0000259" key="2">
    <source>
        <dbReference type="Pfam" id="PF00389"/>
    </source>
</evidence>
<sequence length="116" mass="12846">MFKGLAAQAKPLVRTLRAAPLSTKPAMRIAFFSDRDYDTKSMKAMAEQENLHHELHFFPHRLSLGTAPMAKDFDIAVDFVSGTVDDPVLKKLKEVGVRSVLLRSVGFDTVDLDSVA</sequence>
<protein>
    <recommendedName>
        <fullName evidence="2">D-isomer specific 2-hydroxyacid dehydrogenase catalytic domain-containing protein</fullName>
    </recommendedName>
</protein>
<dbReference type="AlphaFoldDB" id="A0A1V9YGX9"/>
<dbReference type="STRING" id="1202772.A0A1V9YGX9"/>
<name>A0A1V9YGX9_ACHHY</name>
<keyword evidence="4" id="KW-1185">Reference proteome</keyword>
<dbReference type="Proteomes" id="UP000243579">
    <property type="component" value="Unassembled WGS sequence"/>
</dbReference>
<evidence type="ECO:0000313" key="3">
    <source>
        <dbReference type="EMBL" id="OQR84950.1"/>
    </source>
</evidence>
<accession>A0A1V9YGX9</accession>
<dbReference type="GO" id="GO:0008720">
    <property type="term" value="F:D-lactate dehydrogenase (NAD+) activity"/>
    <property type="evidence" value="ECO:0007669"/>
    <property type="project" value="TreeGrafter"/>
</dbReference>
<dbReference type="Gene3D" id="3.40.50.720">
    <property type="entry name" value="NAD(P)-binding Rossmann-like Domain"/>
    <property type="match status" value="1"/>
</dbReference>
<feature type="domain" description="D-isomer specific 2-hydroxyacid dehydrogenase catalytic" evidence="2">
    <location>
        <begin position="37"/>
        <end position="114"/>
    </location>
</feature>
<proteinExistence type="predicted"/>
<dbReference type="SUPFAM" id="SSF52283">
    <property type="entry name" value="Formate/glycerate dehydrogenase catalytic domain-like"/>
    <property type="match status" value="1"/>
</dbReference>
<dbReference type="PANTHER" id="PTHR43026:SF1">
    <property type="entry name" value="2-HYDROXYACID DEHYDROGENASE HOMOLOG 1-RELATED"/>
    <property type="match status" value="1"/>
</dbReference>
<comment type="caution">
    <text evidence="3">The sequence shown here is derived from an EMBL/GenBank/DDBJ whole genome shotgun (WGS) entry which is preliminary data.</text>
</comment>
<keyword evidence="1" id="KW-0520">NAD</keyword>
<gene>
    <name evidence="3" type="ORF">ACHHYP_12523</name>
</gene>
<dbReference type="InterPro" id="IPR006139">
    <property type="entry name" value="D-isomer_2_OHA_DH_cat_dom"/>
</dbReference>